<feature type="region of interest" description="Disordered" evidence="7">
    <location>
        <begin position="173"/>
        <end position="193"/>
    </location>
</feature>
<proteinExistence type="inferred from homology"/>
<dbReference type="Pfam" id="PF06749">
    <property type="entry name" value="DUF1218"/>
    <property type="match status" value="1"/>
</dbReference>
<name>A0AAN7LRS3_TRANT</name>
<evidence type="ECO:0000256" key="8">
    <source>
        <dbReference type="SAM" id="SignalP"/>
    </source>
</evidence>
<accession>A0AAN7LRS3</accession>
<sequence length="193" mass="20973">MLLSASIIQILHSSIPYCLCCGGLRVCLLPLQGEARPTIYLVPEQGLLSVLPYRPVSTSSILPLFSLIFDLDMLCVNCISIYIMFNCAICCTKKTSYMRGLAGLGGGLLLWPTIVEQLHIYNNVHPLESTSCPTAKTGLLGGAAFLSLDSMLMWHVTLMLASNTRDDYFDEVEGRSKGDSGDVLPGDYDMAVA</sequence>
<dbReference type="PANTHER" id="PTHR31769">
    <property type="entry name" value="OS07G0462200 PROTEIN-RELATED"/>
    <property type="match status" value="1"/>
</dbReference>
<keyword evidence="10" id="KW-1185">Reference proteome</keyword>
<dbReference type="Proteomes" id="UP001346149">
    <property type="component" value="Unassembled WGS sequence"/>
</dbReference>
<evidence type="ECO:0000256" key="1">
    <source>
        <dbReference type="ARBA" id="ARBA00004127"/>
    </source>
</evidence>
<gene>
    <name evidence="9" type="ORF">SAY86_002924</name>
</gene>
<keyword evidence="2" id="KW-0812">Transmembrane</keyword>
<evidence type="ECO:0000256" key="3">
    <source>
        <dbReference type="ARBA" id="ARBA00022729"/>
    </source>
</evidence>
<evidence type="ECO:0000256" key="7">
    <source>
        <dbReference type="SAM" id="MobiDB-lite"/>
    </source>
</evidence>
<organism evidence="9 10">
    <name type="scientific">Trapa natans</name>
    <name type="common">Water chestnut</name>
    <dbReference type="NCBI Taxonomy" id="22666"/>
    <lineage>
        <taxon>Eukaryota</taxon>
        <taxon>Viridiplantae</taxon>
        <taxon>Streptophyta</taxon>
        <taxon>Embryophyta</taxon>
        <taxon>Tracheophyta</taxon>
        <taxon>Spermatophyta</taxon>
        <taxon>Magnoliopsida</taxon>
        <taxon>eudicotyledons</taxon>
        <taxon>Gunneridae</taxon>
        <taxon>Pentapetalae</taxon>
        <taxon>rosids</taxon>
        <taxon>malvids</taxon>
        <taxon>Myrtales</taxon>
        <taxon>Lythraceae</taxon>
        <taxon>Trapa</taxon>
    </lineage>
</organism>
<dbReference type="EMBL" id="JAXQNO010000013">
    <property type="protein sequence ID" value="KAK4786235.1"/>
    <property type="molecule type" value="Genomic_DNA"/>
</dbReference>
<reference evidence="9 10" key="1">
    <citation type="journal article" date="2023" name="Hortic Res">
        <title>Pangenome of water caltrop reveals structural variations and asymmetric subgenome divergence after allopolyploidization.</title>
        <authorList>
            <person name="Zhang X."/>
            <person name="Chen Y."/>
            <person name="Wang L."/>
            <person name="Yuan Y."/>
            <person name="Fang M."/>
            <person name="Shi L."/>
            <person name="Lu R."/>
            <person name="Comes H.P."/>
            <person name="Ma Y."/>
            <person name="Chen Y."/>
            <person name="Huang G."/>
            <person name="Zhou Y."/>
            <person name="Zheng Z."/>
            <person name="Qiu Y."/>
        </authorList>
    </citation>
    <scope>NUCLEOTIDE SEQUENCE [LARGE SCALE GENOMIC DNA]</scope>
    <source>
        <strain evidence="9">F231</strain>
    </source>
</reference>
<evidence type="ECO:0000256" key="4">
    <source>
        <dbReference type="ARBA" id="ARBA00022989"/>
    </source>
</evidence>
<dbReference type="AlphaFoldDB" id="A0AAN7LRS3"/>
<comment type="caution">
    <text evidence="9">The sequence shown here is derived from an EMBL/GenBank/DDBJ whole genome shotgun (WGS) entry which is preliminary data.</text>
</comment>
<dbReference type="InterPro" id="IPR009606">
    <property type="entry name" value="DEAL/Modifying_wall_lignin1/2"/>
</dbReference>
<evidence type="ECO:0000256" key="5">
    <source>
        <dbReference type="ARBA" id="ARBA00023136"/>
    </source>
</evidence>
<evidence type="ECO:0000256" key="2">
    <source>
        <dbReference type="ARBA" id="ARBA00022692"/>
    </source>
</evidence>
<evidence type="ECO:0000313" key="9">
    <source>
        <dbReference type="EMBL" id="KAK4786235.1"/>
    </source>
</evidence>
<keyword evidence="3 8" id="KW-0732">Signal</keyword>
<feature type="chain" id="PRO_5042901893" evidence="8">
    <location>
        <begin position="21"/>
        <end position="193"/>
    </location>
</feature>
<evidence type="ECO:0000256" key="6">
    <source>
        <dbReference type="ARBA" id="ARBA00029467"/>
    </source>
</evidence>
<keyword evidence="5" id="KW-0472">Membrane</keyword>
<feature type="signal peptide" evidence="8">
    <location>
        <begin position="1"/>
        <end position="20"/>
    </location>
</feature>
<comment type="similarity">
    <text evidence="6">Belongs to the DESIGUAL family.</text>
</comment>
<protein>
    <submittedName>
        <fullName evidence="9">Uncharacterized protein</fullName>
    </submittedName>
</protein>
<evidence type="ECO:0000313" key="10">
    <source>
        <dbReference type="Proteomes" id="UP001346149"/>
    </source>
</evidence>
<keyword evidence="4" id="KW-1133">Transmembrane helix</keyword>
<dbReference type="InterPro" id="IPR052222">
    <property type="entry name" value="DESIGUAL"/>
</dbReference>
<comment type="subcellular location">
    <subcellularLocation>
        <location evidence="1">Endomembrane system</location>
        <topology evidence="1">Multi-pass membrane protein</topology>
    </subcellularLocation>
</comment>
<dbReference type="GO" id="GO:0012505">
    <property type="term" value="C:endomembrane system"/>
    <property type="evidence" value="ECO:0007669"/>
    <property type="project" value="UniProtKB-SubCell"/>
</dbReference>